<feature type="region of interest" description="Disordered" evidence="1">
    <location>
        <begin position="24"/>
        <end position="63"/>
    </location>
</feature>
<evidence type="ECO:0000313" key="2">
    <source>
        <dbReference type="EMBL" id="KKK55673.1"/>
    </source>
</evidence>
<protein>
    <submittedName>
        <fullName evidence="2">Uncharacterized protein</fullName>
    </submittedName>
</protein>
<comment type="caution">
    <text evidence="2">The sequence shown here is derived from an EMBL/GenBank/DDBJ whole genome shotgun (WGS) entry which is preliminary data.</text>
</comment>
<evidence type="ECO:0000256" key="1">
    <source>
        <dbReference type="SAM" id="MobiDB-lite"/>
    </source>
</evidence>
<accession>A0A0F8WGE2</accession>
<proteinExistence type="predicted"/>
<name>A0A0F8WGE2_9ZZZZ</name>
<dbReference type="EMBL" id="LAZR01065379">
    <property type="protein sequence ID" value="KKK55673.1"/>
    <property type="molecule type" value="Genomic_DNA"/>
</dbReference>
<organism evidence="2">
    <name type="scientific">marine sediment metagenome</name>
    <dbReference type="NCBI Taxonomy" id="412755"/>
    <lineage>
        <taxon>unclassified sequences</taxon>
        <taxon>metagenomes</taxon>
        <taxon>ecological metagenomes</taxon>
    </lineage>
</organism>
<feature type="compositionally biased region" description="Basic residues" evidence="1">
    <location>
        <begin position="51"/>
        <end position="63"/>
    </location>
</feature>
<dbReference type="AlphaFoldDB" id="A0A0F8WGE2"/>
<reference evidence="2" key="1">
    <citation type="journal article" date="2015" name="Nature">
        <title>Complex archaea that bridge the gap between prokaryotes and eukaryotes.</title>
        <authorList>
            <person name="Spang A."/>
            <person name="Saw J.H."/>
            <person name="Jorgensen S.L."/>
            <person name="Zaremba-Niedzwiedzka K."/>
            <person name="Martijn J."/>
            <person name="Lind A.E."/>
            <person name="van Eijk R."/>
            <person name="Schleper C."/>
            <person name="Guy L."/>
            <person name="Ettema T.J."/>
        </authorList>
    </citation>
    <scope>NUCLEOTIDE SEQUENCE</scope>
</reference>
<feature type="non-terminal residue" evidence="2">
    <location>
        <position position="1"/>
    </location>
</feature>
<feature type="compositionally biased region" description="Basic and acidic residues" evidence="1">
    <location>
        <begin position="37"/>
        <end position="50"/>
    </location>
</feature>
<gene>
    <name evidence="2" type="ORF">LCGC14_3072220</name>
</gene>
<sequence>VGEVVIGLPLHIAREIADLLSEKAPEPAEAVVEPTPEPEKVVDAEPEPVKVPKKKKTKKRGKK</sequence>